<feature type="domain" description="Radical SAM core" evidence="10">
    <location>
        <begin position="110"/>
        <end position="230"/>
    </location>
</feature>
<protein>
    <recommendedName>
        <fullName evidence="10">Radical SAM core domain-containing protein</fullName>
    </recommendedName>
</protein>
<proteinExistence type="inferred from homology"/>
<keyword evidence="5" id="KW-0949">S-adenosyl-L-methionine</keyword>
<reference evidence="11" key="1">
    <citation type="submission" date="2016-08" db="EMBL/GenBank/DDBJ databases">
        <authorList>
            <person name="Seilhamer J.J."/>
        </authorList>
    </citation>
    <scope>NUCLEOTIDE SEQUENCE</scope>
    <source>
        <strain evidence="11">86</strain>
    </source>
</reference>
<evidence type="ECO:0000256" key="9">
    <source>
        <dbReference type="ARBA" id="ARBA00023014"/>
    </source>
</evidence>
<evidence type="ECO:0000256" key="5">
    <source>
        <dbReference type="ARBA" id="ARBA00022691"/>
    </source>
</evidence>
<evidence type="ECO:0000259" key="10">
    <source>
        <dbReference type="Pfam" id="PF04055"/>
    </source>
</evidence>
<evidence type="ECO:0000313" key="11">
    <source>
        <dbReference type="EMBL" id="SCM78589.1"/>
    </source>
</evidence>
<keyword evidence="8" id="KW-0408">Iron</keyword>
<comment type="cofactor">
    <cofactor evidence="2">
        <name>[4Fe-4S] cluster</name>
        <dbReference type="ChEBI" id="CHEBI:49883"/>
    </cofactor>
</comment>
<evidence type="ECO:0000256" key="1">
    <source>
        <dbReference type="ARBA" id="ARBA00001933"/>
    </source>
</evidence>
<dbReference type="InterPro" id="IPR007197">
    <property type="entry name" value="rSAM"/>
</dbReference>
<evidence type="ECO:0000256" key="8">
    <source>
        <dbReference type="ARBA" id="ARBA00023004"/>
    </source>
</evidence>
<dbReference type="SFLD" id="SFLDS00029">
    <property type="entry name" value="Radical_SAM"/>
    <property type="match status" value="1"/>
</dbReference>
<dbReference type="InterPro" id="IPR013785">
    <property type="entry name" value="Aldolase_TIM"/>
</dbReference>
<dbReference type="Pfam" id="PF04055">
    <property type="entry name" value="Radical_SAM"/>
    <property type="match status" value="1"/>
</dbReference>
<evidence type="ECO:0000256" key="4">
    <source>
        <dbReference type="ARBA" id="ARBA00022485"/>
    </source>
</evidence>
<dbReference type="InterPro" id="IPR058240">
    <property type="entry name" value="rSAM_sf"/>
</dbReference>
<dbReference type="SUPFAM" id="SSF102114">
    <property type="entry name" value="Radical SAM enzymes"/>
    <property type="match status" value="1"/>
</dbReference>
<dbReference type="PANTHER" id="PTHR30538">
    <property type="entry name" value="LYSINE 2,3-AMINOMUTASE-RELATED"/>
    <property type="match status" value="1"/>
</dbReference>
<gene>
    <name evidence="11" type="ORF">KL86PLE_80015</name>
</gene>
<comment type="similarity">
    <text evidence="3">Belongs to the radical SAM superfamily. KamA family.</text>
</comment>
<sequence length="377" mass="42030">MTALRSLHHPVRTTPGEQRDLDAAYAALAARERLLPIKVPAFYQRKLDEEAAALGHTEGPLHRMVRPTRERFGAPAGGEVPDWVDDRSNMPVPGSQAIIHKYADRVLFMPTSICAGHCQYCFRQDVLTDAHAEGGDLTGLAAEVARLTGYLGTRPEVSEVVLSGGDPLTLSTRDLALVLAGIRAVPTIRSIRLHTRTPAFAPKVFGDDRKLDLLAEAGVRLVLHFAHPYEVCGEVAAVLDRLDRHRIRLYNHFPLLRGVNDHRDVLARLIEALDDHRVRTLSVYVPEPIRHSAPFRVTLDRFFALQDELTATTPSWINAVRFTLDSPVGKVRREHIVARDRTAGLVTFEKAGKRFVFPDFPAELDIPGDRDTLLWKG</sequence>
<dbReference type="AlphaFoldDB" id="A0A212LMC9"/>
<dbReference type="GO" id="GO:0046872">
    <property type="term" value="F:metal ion binding"/>
    <property type="evidence" value="ECO:0007669"/>
    <property type="project" value="UniProtKB-KW"/>
</dbReference>
<dbReference type="EMBL" id="FMJD01000012">
    <property type="protein sequence ID" value="SCM78589.1"/>
    <property type="molecule type" value="Genomic_DNA"/>
</dbReference>
<dbReference type="GO" id="GO:0003824">
    <property type="term" value="F:catalytic activity"/>
    <property type="evidence" value="ECO:0007669"/>
    <property type="project" value="InterPro"/>
</dbReference>
<evidence type="ECO:0000256" key="6">
    <source>
        <dbReference type="ARBA" id="ARBA00022723"/>
    </source>
</evidence>
<dbReference type="GO" id="GO:0051539">
    <property type="term" value="F:4 iron, 4 sulfur cluster binding"/>
    <property type="evidence" value="ECO:0007669"/>
    <property type="project" value="UniProtKB-KW"/>
</dbReference>
<evidence type="ECO:0000256" key="3">
    <source>
        <dbReference type="ARBA" id="ARBA00008703"/>
    </source>
</evidence>
<evidence type="ECO:0000256" key="7">
    <source>
        <dbReference type="ARBA" id="ARBA00022898"/>
    </source>
</evidence>
<organism evidence="11">
    <name type="scientific">uncultured Pleomorphomonas sp</name>
    <dbReference type="NCBI Taxonomy" id="442121"/>
    <lineage>
        <taxon>Bacteria</taxon>
        <taxon>Pseudomonadati</taxon>
        <taxon>Pseudomonadota</taxon>
        <taxon>Alphaproteobacteria</taxon>
        <taxon>Hyphomicrobiales</taxon>
        <taxon>Pleomorphomonadaceae</taxon>
        <taxon>Pleomorphomonas</taxon>
        <taxon>environmental samples</taxon>
    </lineage>
</organism>
<name>A0A212LMC9_9HYPH</name>
<accession>A0A212LMC9</accession>
<comment type="cofactor">
    <cofactor evidence="1">
        <name>pyridoxal 5'-phosphate</name>
        <dbReference type="ChEBI" id="CHEBI:597326"/>
    </cofactor>
</comment>
<evidence type="ECO:0000256" key="2">
    <source>
        <dbReference type="ARBA" id="ARBA00001966"/>
    </source>
</evidence>
<dbReference type="CDD" id="cd01335">
    <property type="entry name" value="Radical_SAM"/>
    <property type="match status" value="1"/>
</dbReference>
<keyword evidence="9" id="KW-0411">Iron-sulfur</keyword>
<keyword evidence="4" id="KW-0004">4Fe-4S</keyword>
<dbReference type="RefSeq" id="WP_288198172.1">
    <property type="nucleotide sequence ID" value="NZ_LT608334.1"/>
</dbReference>
<keyword evidence="7" id="KW-0663">Pyridoxal phosphate</keyword>
<dbReference type="PANTHER" id="PTHR30538:SF0">
    <property type="entry name" value="L-LYSINE 2,3-AMINOMUTASE AQ_1632-RELATED"/>
    <property type="match status" value="1"/>
</dbReference>
<dbReference type="Gene3D" id="3.20.20.70">
    <property type="entry name" value="Aldolase class I"/>
    <property type="match status" value="1"/>
</dbReference>
<dbReference type="InterPro" id="IPR003739">
    <property type="entry name" value="Lys_aminomutase/Glu_NH3_mut"/>
</dbReference>
<keyword evidence="6" id="KW-0479">Metal-binding</keyword>